<comment type="similarity">
    <text evidence="1">Belongs to the LytR/CpsA/Psr (LCP) family.</text>
</comment>
<organism evidence="5 6">
    <name type="scientific">Tessaracoccus flavescens</name>
    <dbReference type="NCBI Taxonomy" id="399497"/>
    <lineage>
        <taxon>Bacteria</taxon>
        <taxon>Bacillati</taxon>
        <taxon>Actinomycetota</taxon>
        <taxon>Actinomycetes</taxon>
        <taxon>Propionibacteriales</taxon>
        <taxon>Propionibacteriaceae</taxon>
        <taxon>Tessaracoccus</taxon>
    </lineage>
</organism>
<dbReference type="PANTHER" id="PTHR33392">
    <property type="entry name" value="POLYISOPRENYL-TEICHOIC ACID--PEPTIDOGLYCAN TEICHOIC ACID TRANSFERASE TAGU"/>
    <property type="match status" value="1"/>
</dbReference>
<keyword evidence="3" id="KW-0472">Membrane</keyword>
<evidence type="ECO:0000313" key="5">
    <source>
        <dbReference type="EMBL" id="AQP51688.1"/>
    </source>
</evidence>
<dbReference type="Proteomes" id="UP000188235">
    <property type="component" value="Chromosome"/>
</dbReference>
<sequence length="409" mass="44005">MAPREEDMDWLYRDEPEQAEPTAVLRPDEVERIRHTDSRRAQQPGQSGYPAVAPYAAETPSGRAQRGPEPAPGAPAGPPPPPPAATKTKRRRKGRPVLRTIGILVLAWVLFLIGTPIYAWFTGTKVDAFPSGERPPEQPGTTVLLVGSDAREDLSAEDRSRLGTGSTEGRRTDTMMLLHTPTSGEPVLLSLPRDSYVEIPGRGKNKLNAAYAFGGAPLLVETIEHNTGIRVDGYLEIGFLGVVDVVDAVGGIEVCPTFDIDDRDSHLKLSKGCQEVDGVTALGYVRMRKADPRGDLGRMERQREVIGAIVDRVASPMSVLNPVRYWQLNMAASKSLARGEGTGIGQLTQVATGFLSVMTGKGLSITVPVSDPNARTEVGSSMLWDEEASGEVFAAIAAGDTGALEKYRK</sequence>
<dbReference type="KEGG" id="tfa:BW733_13505"/>
<name>A0A1Q2CZY9_9ACTN</name>
<keyword evidence="6" id="KW-1185">Reference proteome</keyword>
<feature type="region of interest" description="Disordered" evidence="2">
    <location>
        <begin position="1"/>
        <end position="93"/>
    </location>
</feature>
<dbReference type="STRING" id="399497.BW733_13505"/>
<reference evidence="5 6" key="1">
    <citation type="journal article" date="2008" name="Int. J. Syst. Evol. Microbiol.">
        <title>Tessaracoccus flavescens sp. nov., isolated from marine sediment.</title>
        <authorList>
            <person name="Lee D.W."/>
            <person name="Lee S.D."/>
        </authorList>
    </citation>
    <scope>NUCLEOTIDE SEQUENCE [LARGE SCALE GENOMIC DNA]</scope>
    <source>
        <strain evidence="5 6">SST-39T</strain>
    </source>
</reference>
<feature type="domain" description="Cell envelope-related transcriptional attenuator" evidence="4">
    <location>
        <begin position="171"/>
        <end position="314"/>
    </location>
</feature>
<dbReference type="InterPro" id="IPR050922">
    <property type="entry name" value="LytR/CpsA/Psr_CW_biosynth"/>
</dbReference>
<dbReference type="Pfam" id="PF03816">
    <property type="entry name" value="LytR_cpsA_psr"/>
    <property type="match status" value="1"/>
</dbReference>
<feature type="compositionally biased region" description="Pro residues" evidence="2">
    <location>
        <begin position="69"/>
        <end position="84"/>
    </location>
</feature>
<evidence type="ECO:0000256" key="2">
    <source>
        <dbReference type="SAM" id="MobiDB-lite"/>
    </source>
</evidence>
<dbReference type="PANTHER" id="PTHR33392:SF6">
    <property type="entry name" value="POLYISOPRENYL-TEICHOIC ACID--PEPTIDOGLYCAN TEICHOIC ACID TRANSFERASE TAGU"/>
    <property type="match status" value="1"/>
</dbReference>
<keyword evidence="3" id="KW-0812">Transmembrane</keyword>
<dbReference type="Gene3D" id="3.40.630.190">
    <property type="entry name" value="LCP protein"/>
    <property type="match status" value="1"/>
</dbReference>
<dbReference type="EMBL" id="CP019607">
    <property type="protein sequence ID" value="AQP51688.1"/>
    <property type="molecule type" value="Genomic_DNA"/>
</dbReference>
<feature type="compositionally biased region" description="Basic and acidic residues" evidence="2">
    <location>
        <begin position="26"/>
        <end position="40"/>
    </location>
</feature>
<feature type="transmembrane region" description="Helical" evidence="3">
    <location>
        <begin position="97"/>
        <end position="121"/>
    </location>
</feature>
<keyword evidence="3" id="KW-1133">Transmembrane helix</keyword>
<evidence type="ECO:0000259" key="4">
    <source>
        <dbReference type="Pfam" id="PF03816"/>
    </source>
</evidence>
<proteinExistence type="inferred from homology"/>
<dbReference type="RefSeq" id="WP_237268200.1">
    <property type="nucleotide sequence ID" value="NZ_CP019607.1"/>
</dbReference>
<protein>
    <recommendedName>
        <fullName evidence="4">Cell envelope-related transcriptional attenuator domain-containing protein</fullName>
    </recommendedName>
</protein>
<evidence type="ECO:0000256" key="3">
    <source>
        <dbReference type="SAM" id="Phobius"/>
    </source>
</evidence>
<evidence type="ECO:0000313" key="6">
    <source>
        <dbReference type="Proteomes" id="UP000188235"/>
    </source>
</evidence>
<gene>
    <name evidence="5" type="ORF">BW733_13505</name>
</gene>
<dbReference type="AlphaFoldDB" id="A0A1Q2CZY9"/>
<dbReference type="InterPro" id="IPR004474">
    <property type="entry name" value="LytR_CpsA_psr"/>
</dbReference>
<accession>A0A1Q2CZY9</accession>
<dbReference type="NCBIfam" id="TIGR00350">
    <property type="entry name" value="lytR_cpsA_psr"/>
    <property type="match status" value="1"/>
</dbReference>
<evidence type="ECO:0000256" key="1">
    <source>
        <dbReference type="ARBA" id="ARBA00006068"/>
    </source>
</evidence>